<dbReference type="EC" id="1.14.99.46" evidence="10 12"/>
<comment type="caution">
    <text evidence="14">The sequence shown here is derived from an EMBL/GenBank/DDBJ whole genome shotgun (WGS) entry which is preliminary data.</text>
</comment>
<sequence length="395" mass="43564">MNKNDKPKLARSMQVRFKCRPLSLGHASTIAERPHMDIGIFIPIGNNGWLISSNAPQYMPTFDLNKQIVQKAEHYGFDFALSMIKLRGFGGKTQFWEHNLESFTLMAGLAAVTSKIQLFATVATLTIPPAIAARMASTIDSISNGRFGINLVTGWQKPEYEQMGLWPGDEFFHTRYEYLAEYAQVLRDLWATGSSDFQGEHFSMQDCRVSPRPKADMKLICAGQSEAGMAFSAQYADYNFCFGKGVNTPTAFAPTAQKLIEANEQTGRNVTSCVLFMIIADDTDEAARARWEHIKEGADEEAIAWLSDKGSADKSAGSNLRQMADPTSAVNINMGTLVGSWANVAKMLDEVASVPGTQGVMLTFDDFVKGVEDFGQKIQPLMSSRSHILPLKEVV</sequence>
<dbReference type="Proteomes" id="UP000050554">
    <property type="component" value="Unassembled WGS sequence"/>
</dbReference>
<proteinExistence type="inferred from homology"/>
<dbReference type="InterPro" id="IPR050172">
    <property type="entry name" value="SsuD_RutA_monooxygenase"/>
</dbReference>
<feature type="binding site" evidence="12">
    <location>
        <position position="150"/>
    </location>
    <ligand>
        <name>FMN</name>
        <dbReference type="ChEBI" id="CHEBI:58210"/>
    </ligand>
</feature>
<reference evidence="14 15" key="1">
    <citation type="submission" date="2015-09" db="EMBL/GenBank/DDBJ databases">
        <title>Genome announcement of multiple Pseudomonas syringae strains.</title>
        <authorList>
            <person name="Thakur S."/>
            <person name="Wang P.W."/>
            <person name="Gong Y."/>
            <person name="Weir B.S."/>
            <person name="Guttman D.S."/>
        </authorList>
    </citation>
    <scope>NUCLEOTIDE SEQUENCE [LARGE SCALE GENOMIC DNA]</scope>
    <source>
        <strain evidence="14 15">ICMP3882</strain>
    </source>
</reference>
<comment type="similarity">
    <text evidence="9 12">Belongs to the NtaA/SnaA/DszA monooxygenase family. RutA subfamily.</text>
</comment>
<comment type="catalytic activity">
    <reaction evidence="7 12">
        <text>thymine + FMNH2 + NADH + O2 = (Z)-2-methylureidoacrylate + FMN + NAD(+) + H2O + H(+)</text>
        <dbReference type="Rhea" id="RHEA:31599"/>
        <dbReference type="ChEBI" id="CHEBI:15377"/>
        <dbReference type="ChEBI" id="CHEBI:15378"/>
        <dbReference type="ChEBI" id="CHEBI:15379"/>
        <dbReference type="ChEBI" id="CHEBI:17821"/>
        <dbReference type="ChEBI" id="CHEBI:57540"/>
        <dbReference type="ChEBI" id="CHEBI:57618"/>
        <dbReference type="ChEBI" id="CHEBI:57945"/>
        <dbReference type="ChEBI" id="CHEBI:58210"/>
        <dbReference type="ChEBI" id="CHEBI:143783"/>
        <dbReference type="EC" id="1.14.99.46"/>
    </reaction>
</comment>
<evidence type="ECO:0000256" key="6">
    <source>
        <dbReference type="ARBA" id="ARBA00023033"/>
    </source>
</evidence>
<gene>
    <name evidence="12" type="primary">rutA</name>
    <name evidence="14" type="ORF">ALO47_04638</name>
</gene>
<keyword evidence="6 12" id="KW-0503">Monooxygenase</keyword>
<dbReference type="InterPro" id="IPR036661">
    <property type="entry name" value="Luciferase-like_sf"/>
</dbReference>
<dbReference type="GO" id="GO:0019740">
    <property type="term" value="P:nitrogen utilization"/>
    <property type="evidence" value="ECO:0007669"/>
    <property type="project" value="UniProtKB-UniRule"/>
</dbReference>
<feature type="binding site" evidence="12">
    <location>
        <position position="159"/>
    </location>
    <ligand>
        <name>FMN</name>
        <dbReference type="ChEBI" id="CHEBI:58210"/>
    </ligand>
</feature>
<dbReference type="AlphaFoldDB" id="A0A0P9YI85"/>
<dbReference type="PANTHER" id="PTHR42847">
    <property type="entry name" value="ALKANESULFONATE MONOOXYGENASE"/>
    <property type="match status" value="1"/>
</dbReference>
<evidence type="ECO:0000256" key="10">
    <source>
        <dbReference type="ARBA" id="ARBA00066512"/>
    </source>
</evidence>
<evidence type="ECO:0000256" key="4">
    <source>
        <dbReference type="ARBA" id="ARBA00022857"/>
    </source>
</evidence>
<feature type="domain" description="Luciferase-like" evidence="13">
    <location>
        <begin position="36"/>
        <end position="354"/>
    </location>
</feature>
<keyword evidence="5 12" id="KW-0560">Oxidoreductase</keyword>
<evidence type="ECO:0000313" key="14">
    <source>
        <dbReference type="EMBL" id="KPY47036.1"/>
    </source>
</evidence>
<feature type="binding site" evidence="12">
    <location>
        <position position="225"/>
    </location>
    <ligand>
        <name>FMN</name>
        <dbReference type="ChEBI" id="CHEBI:58210"/>
    </ligand>
</feature>
<dbReference type="Pfam" id="PF00296">
    <property type="entry name" value="Bac_luciferase"/>
    <property type="match status" value="1"/>
</dbReference>
<organism evidence="14 15">
    <name type="scientific">Pseudomonas syringae pv. ribicola</name>
    <dbReference type="NCBI Taxonomy" id="55398"/>
    <lineage>
        <taxon>Bacteria</taxon>
        <taxon>Pseudomonadati</taxon>
        <taxon>Pseudomonadota</taxon>
        <taxon>Gammaproteobacteria</taxon>
        <taxon>Pseudomonadales</taxon>
        <taxon>Pseudomonadaceae</taxon>
        <taxon>Pseudomonas</taxon>
    </lineage>
</organism>
<evidence type="ECO:0000256" key="8">
    <source>
        <dbReference type="ARBA" id="ARBA00052547"/>
    </source>
</evidence>
<dbReference type="PATRIC" id="fig|55398.3.peg.1484"/>
<dbReference type="GO" id="GO:0052614">
    <property type="term" value="F:uracil oxygenase activity"/>
    <property type="evidence" value="ECO:0007669"/>
    <property type="project" value="UniProtKB-EC"/>
</dbReference>
<feature type="binding site" evidence="12">
    <location>
        <begin position="175"/>
        <end position="176"/>
    </location>
    <ligand>
        <name>FMN</name>
        <dbReference type="ChEBI" id="CHEBI:58210"/>
    </ligand>
</feature>
<dbReference type="InterPro" id="IPR019914">
    <property type="entry name" value="Pyrimidine_monooxygenase_RutA"/>
</dbReference>
<keyword evidence="3 12" id="KW-0288">FMN</keyword>
<dbReference type="GO" id="GO:0008726">
    <property type="term" value="F:alkanesulfonate monooxygenase activity"/>
    <property type="evidence" value="ECO:0007669"/>
    <property type="project" value="TreeGrafter"/>
</dbReference>
<dbReference type="SUPFAM" id="SSF51679">
    <property type="entry name" value="Bacterial luciferase-like"/>
    <property type="match status" value="1"/>
</dbReference>
<dbReference type="FunFam" id="3.20.20.30:FF:000003">
    <property type="entry name" value="Pyrimidine monooxygenase RutA"/>
    <property type="match status" value="1"/>
</dbReference>
<keyword evidence="2 12" id="KW-0285">Flavoprotein</keyword>
<dbReference type="HAMAP" id="MF_01699">
    <property type="entry name" value="RutA"/>
    <property type="match status" value="1"/>
</dbReference>
<comment type="function">
    <text evidence="12">Catalyzes the pyrimidine ring opening between N-3 and C-4 by an unusual flavin hydroperoxide-catalyzed mechanism, adding oxygen atoms in the process to yield ureidoacrylate peracid, that immediately reacts with FMN forming ureidoacrylate and FMN-N(5)-oxide. The FMN-N(5)-oxide reacts spontaneously with NADH to produce FMN. Requires the flavin reductase RutF to regenerate FMN in vivo.</text>
</comment>
<dbReference type="InterPro" id="IPR011251">
    <property type="entry name" value="Luciferase-like_dom"/>
</dbReference>
<dbReference type="Gene3D" id="3.20.20.30">
    <property type="entry name" value="Luciferase-like domain"/>
    <property type="match status" value="1"/>
</dbReference>
<name>A0A0P9YI85_PSESI</name>
<dbReference type="EMBL" id="LJRF01000112">
    <property type="protein sequence ID" value="KPY47036.1"/>
    <property type="molecule type" value="Genomic_DNA"/>
</dbReference>
<dbReference type="CDD" id="cd01094">
    <property type="entry name" value="Alkanesulfonate_monoxygenase"/>
    <property type="match status" value="1"/>
</dbReference>
<comment type="catalytic activity">
    <reaction evidence="8 12">
        <text>uracil + FMNH2 + NADH + O2 = (Z)-3-ureidoacrylate + FMN + NAD(+) + H2O + H(+)</text>
        <dbReference type="Rhea" id="RHEA:31587"/>
        <dbReference type="ChEBI" id="CHEBI:15377"/>
        <dbReference type="ChEBI" id="CHEBI:15378"/>
        <dbReference type="ChEBI" id="CHEBI:15379"/>
        <dbReference type="ChEBI" id="CHEBI:17568"/>
        <dbReference type="ChEBI" id="CHEBI:57540"/>
        <dbReference type="ChEBI" id="CHEBI:57618"/>
        <dbReference type="ChEBI" id="CHEBI:57945"/>
        <dbReference type="ChEBI" id="CHEBI:58210"/>
        <dbReference type="ChEBI" id="CHEBI:59891"/>
        <dbReference type="EC" id="1.14.99.46"/>
    </reaction>
</comment>
<feature type="binding site" evidence="12">
    <location>
        <begin position="84"/>
        <end position="85"/>
    </location>
    <ligand>
        <name>FMN</name>
        <dbReference type="ChEBI" id="CHEBI:58210"/>
    </ligand>
</feature>
<accession>A0A0P9YI85</accession>
<keyword evidence="4 12" id="KW-0521">NADP</keyword>
<evidence type="ECO:0000256" key="5">
    <source>
        <dbReference type="ARBA" id="ARBA00023002"/>
    </source>
</evidence>
<evidence type="ECO:0000256" key="3">
    <source>
        <dbReference type="ARBA" id="ARBA00022643"/>
    </source>
</evidence>
<evidence type="ECO:0000256" key="11">
    <source>
        <dbReference type="ARBA" id="ARBA00068171"/>
    </source>
</evidence>
<evidence type="ECO:0000256" key="1">
    <source>
        <dbReference type="ARBA" id="ARBA00007044"/>
    </source>
</evidence>
<evidence type="ECO:0000256" key="2">
    <source>
        <dbReference type="ARBA" id="ARBA00022630"/>
    </source>
</evidence>
<protein>
    <recommendedName>
        <fullName evidence="11 12">Pyrimidine monooxygenase RutA</fullName>
        <ecNumber evidence="10 12">1.14.99.46</ecNumber>
    </recommendedName>
</protein>
<dbReference type="GO" id="GO:0006212">
    <property type="term" value="P:uracil catabolic process"/>
    <property type="evidence" value="ECO:0007669"/>
    <property type="project" value="UniProtKB-UniRule"/>
</dbReference>
<dbReference type="NCBIfam" id="TIGR03612">
    <property type="entry name" value="RutA"/>
    <property type="match status" value="1"/>
</dbReference>
<evidence type="ECO:0000313" key="15">
    <source>
        <dbReference type="Proteomes" id="UP000050554"/>
    </source>
</evidence>
<dbReference type="PANTHER" id="PTHR42847:SF4">
    <property type="entry name" value="ALKANESULFONATE MONOOXYGENASE-RELATED"/>
    <property type="match status" value="1"/>
</dbReference>
<dbReference type="GO" id="GO:0046306">
    <property type="term" value="P:alkanesulfonate catabolic process"/>
    <property type="evidence" value="ECO:0007669"/>
    <property type="project" value="TreeGrafter"/>
</dbReference>
<evidence type="ECO:0000259" key="13">
    <source>
        <dbReference type="Pfam" id="PF00296"/>
    </source>
</evidence>
<evidence type="ECO:0000256" key="12">
    <source>
        <dbReference type="HAMAP-Rule" id="MF_01699"/>
    </source>
</evidence>
<comment type="similarity">
    <text evidence="1">Belongs to the SsuD family.</text>
</comment>
<evidence type="ECO:0000256" key="7">
    <source>
        <dbReference type="ARBA" id="ARBA00051709"/>
    </source>
</evidence>
<evidence type="ECO:0000256" key="9">
    <source>
        <dbReference type="ARBA" id="ARBA00060917"/>
    </source>
</evidence>